<dbReference type="GO" id="GO:0060236">
    <property type="term" value="P:regulation of mitotic spindle organization"/>
    <property type="evidence" value="ECO:0007669"/>
    <property type="project" value="TreeGrafter"/>
</dbReference>
<feature type="compositionally biased region" description="Polar residues" evidence="6">
    <location>
        <begin position="608"/>
        <end position="650"/>
    </location>
</feature>
<dbReference type="GO" id="GO:0019901">
    <property type="term" value="F:protein kinase binding"/>
    <property type="evidence" value="ECO:0007669"/>
    <property type="project" value="TreeGrafter"/>
</dbReference>
<evidence type="ECO:0000256" key="6">
    <source>
        <dbReference type="SAM" id="MobiDB-lite"/>
    </source>
</evidence>
<evidence type="ECO:0000256" key="5">
    <source>
        <dbReference type="ARBA" id="ARBA00023306"/>
    </source>
</evidence>
<evidence type="ECO:0000313" key="8">
    <source>
        <dbReference type="Proteomes" id="UP000005408"/>
    </source>
</evidence>
<accession>A0A8W8KNW1</accession>
<dbReference type="InterPro" id="IPR023252">
    <property type="entry name" value="Aurora_borealis_protein"/>
</dbReference>
<evidence type="ECO:0000256" key="2">
    <source>
        <dbReference type="ARBA" id="ARBA00020055"/>
    </source>
</evidence>
<dbReference type="PANTHER" id="PTHR14728:SF2">
    <property type="entry name" value="PROTEIN AURORA BOREALIS"/>
    <property type="match status" value="1"/>
</dbReference>
<dbReference type="GO" id="GO:0005634">
    <property type="term" value="C:nucleus"/>
    <property type="evidence" value="ECO:0007669"/>
    <property type="project" value="TreeGrafter"/>
</dbReference>
<organism evidence="7 8">
    <name type="scientific">Magallana gigas</name>
    <name type="common">Pacific oyster</name>
    <name type="synonym">Crassostrea gigas</name>
    <dbReference type="NCBI Taxonomy" id="29159"/>
    <lineage>
        <taxon>Eukaryota</taxon>
        <taxon>Metazoa</taxon>
        <taxon>Spiralia</taxon>
        <taxon>Lophotrochozoa</taxon>
        <taxon>Mollusca</taxon>
        <taxon>Bivalvia</taxon>
        <taxon>Autobranchia</taxon>
        <taxon>Pteriomorphia</taxon>
        <taxon>Ostreida</taxon>
        <taxon>Ostreoidea</taxon>
        <taxon>Ostreidae</taxon>
        <taxon>Magallana</taxon>
    </lineage>
</organism>
<reference evidence="7" key="1">
    <citation type="submission" date="2022-08" db="UniProtKB">
        <authorList>
            <consortium name="EnsemblMetazoa"/>
        </authorList>
    </citation>
    <scope>IDENTIFICATION</scope>
    <source>
        <strain evidence="7">05x7-T-G4-1.051#20</strain>
    </source>
</reference>
<dbReference type="PRINTS" id="PR02038">
    <property type="entry name" value="AURORABORA"/>
</dbReference>
<keyword evidence="4" id="KW-0498">Mitosis</keyword>
<proteinExistence type="inferred from homology"/>
<keyword evidence="3" id="KW-0132">Cell division</keyword>
<feature type="compositionally biased region" description="Polar residues" evidence="6">
    <location>
        <begin position="120"/>
        <end position="141"/>
    </location>
</feature>
<evidence type="ECO:0000256" key="4">
    <source>
        <dbReference type="ARBA" id="ARBA00022776"/>
    </source>
</evidence>
<feature type="region of interest" description="Disordered" evidence="6">
    <location>
        <begin position="117"/>
        <end position="141"/>
    </location>
</feature>
<dbReference type="EnsemblMetazoa" id="G24688.3">
    <property type="protein sequence ID" value="G24688.3:cds"/>
    <property type="gene ID" value="G24688"/>
</dbReference>
<keyword evidence="5" id="KW-0131">Cell cycle</keyword>
<evidence type="ECO:0000256" key="1">
    <source>
        <dbReference type="ARBA" id="ARBA00010963"/>
    </source>
</evidence>
<dbReference type="GO" id="GO:0005737">
    <property type="term" value="C:cytoplasm"/>
    <property type="evidence" value="ECO:0007669"/>
    <property type="project" value="TreeGrafter"/>
</dbReference>
<sequence length="835" mass="91791">MDPGSPLKLPSPILPTEKGEDDEEKLDPSMGLHRNNVPSPKYTPKIFTAGAHSKKIGYVHPHMSSPSPGHKLAFGGSRNELFLRSVLSSPYNPPDPNSFTPMSATPSGISPRPVFRTPVTKDQGSPLTHRTPQGSHHPSMQKQKVVNPFDVALLDQLHGPVFMSPGVFTTQSTPSTDEKKPFRWSIEHIAELHPADIDEMPVYQQITPDKEVEERAQKAIDNFFSTNLIAPSPWNSNTDALGGAHLVETPVRALEPDLQGSIQKQLPFAKKIPITQDASAQTMLSLPAGFDIKEVLGEYMICDDSENQDTSQKKESNQDALSTSSLRRKLFSHPDNSSFALSPVKTAPVIEEEDDFNGCASPQVLSANKVEVPFQHATPLKPPSRSHFSSSPIKNVKGLQTPDCCDKQQQREFFSSPALSPIGVGRFSSKRTSGLFSPHEKIFGEHAVQKNMSAEFAESLSSPEVSPIKGGLGITPQTEPRPKMSLQSPGFSPICANPRIIEDDQGSFIQEPLPDFPSDDSDVEINTPLASDNQSLRRPTTTRKISHLARRSQRNIFHEFEDTAMDFEPNLEFSKHIRFADDIKTSSLVHTKDFSMGDIEMDDHGIAPNSTNQDTGYQTASLQSTNPDTGLTSSQSNPFSVTSNSEVPPSTNLTSLFSKLPIDSVVQDSNLQMDFPEFTAKDYETNAFNQLPVPTTTLSLSPRQKPLIEQILDVTNPEQYGHAPYTREEILERARQVLDMVNRLYPEVKSGSGDPEEADQTSMIFNKTGLSLLHELEPIVSSTPQRDGKRDNTVAASEQALAILKKAGEDLAKFGHMLSSIKTSMDNSSIPNMIS</sequence>
<dbReference type="EnsemblMetazoa" id="G24688.2">
    <property type="protein sequence ID" value="G24688.2:cds"/>
    <property type="gene ID" value="G24688"/>
</dbReference>
<keyword evidence="8" id="KW-1185">Reference proteome</keyword>
<feature type="region of interest" description="Disordered" evidence="6">
    <location>
        <begin position="600"/>
        <end position="650"/>
    </location>
</feature>
<dbReference type="Proteomes" id="UP000005408">
    <property type="component" value="Unassembled WGS sequence"/>
</dbReference>
<dbReference type="GO" id="GO:0007088">
    <property type="term" value="P:regulation of mitotic nuclear division"/>
    <property type="evidence" value="ECO:0007669"/>
    <property type="project" value="TreeGrafter"/>
</dbReference>
<evidence type="ECO:0000313" key="7">
    <source>
        <dbReference type="EnsemblMetazoa" id="G24688.4:cds"/>
    </source>
</evidence>
<dbReference type="PANTHER" id="PTHR14728">
    <property type="entry name" value="PROTEIN AURORA BOREALIS"/>
    <property type="match status" value="1"/>
</dbReference>
<evidence type="ECO:0000256" key="3">
    <source>
        <dbReference type="ARBA" id="ARBA00022618"/>
    </source>
</evidence>
<dbReference type="EnsemblMetazoa" id="G24688.4">
    <property type="protein sequence ID" value="G24688.4:cds"/>
    <property type="gene ID" value="G24688"/>
</dbReference>
<feature type="region of interest" description="Disordered" evidence="6">
    <location>
        <begin position="1"/>
        <end position="43"/>
    </location>
</feature>
<comment type="similarity">
    <text evidence="1">Belongs to the BORA family.</text>
</comment>
<protein>
    <recommendedName>
        <fullName evidence="2">Protein aurora borealis</fullName>
    </recommendedName>
</protein>
<dbReference type="OMA" id="VSPICAN"/>
<dbReference type="GO" id="GO:0051301">
    <property type="term" value="P:cell division"/>
    <property type="evidence" value="ECO:0007669"/>
    <property type="project" value="UniProtKB-KW"/>
</dbReference>
<name>A0A8W8KNW1_MAGGI</name>
<dbReference type="OrthoDB" id="10020858at2759"/>
<dbReference type="AlphaFoldDB" id="A0A8W8KNW1"/>
<dbReference type="Pfam" id="PF15280">
    <property type="entry name" value="BORA_N"/>
    <property type="match status" value="1"/>
</dbReference>